<comment type="caution">
    <text evidence="1">The sequence shown here is derived from an EMBL/GenBank/DDBJ whole genome shotgun (WGS) entry which is preliminary data.</text>
</comment>
<dbReference type="Pfam" id="PF23556">
    <property type="entry name" value="TPR_Vps41"/>
    <property type="match status" value="1"/>
</dbReference>
<evidence type="ECO:0000313" key="2">
    <source>
        <dbReference type="Proteomes" id="UP001603857"/>
    </source>
</evidence>
<proteinExistence type="predicted"/>
<organism evidence="1 2">
    <name type="scientific">Flemingia macrophylla</name>
    <dbReference type="NCBI Taxonomy" id="520843"/>
    <lineage>
        <taxon>Eukaryota</taxon>
        <taxon>Viridiplantae</taxon>
        <taxon>Streptophyta</taxon>
        <taxon>Embryophyta</taxon>
        <taxon>Tracheophyta</taxon>
        <taxon>Spermatophyta</taxon>
        <taxon>Magnoliopsida</taxon>
        <taxon>eudicotyledons</taxon>
        <taxon>Gunneridae</taxon>
        <taxon>Pentapetalae</taxon>
        <taxon>rosids</taxon>
        <taxon>fabids</taxon>
        <taxon>Fabales</taxon>
        <taxon>Fabaceae</taxon>
        <taxon>Papilionoideae</taxon>
        <taxon>50 kb inversion clade</taxon>
        <taxon>NPAAA clade</taxon>
        <taxon>indigoferoid/millettioid clade</taxon>
        <taxon>Phaseoleae</taxon>
        <taxon>Flemingia</taxon>
    </lineage>
</organism>
<dbReference type="EMBL" id="JBGMDY010000001">
    <property type="protein sequence ID" value="KAL2346788.1"/>
    <property type="molecule type" value="Genomic_DNA"/>
</dbReference>
<gene>
    <name evidence="1" type="ORF">Fmac_000788</name>
</gene>
<evidence type="ECO:0000313" key="1">
    <source>
        <dbReference type="EMBL" id="KAL2346788.1"/>
    </source>
</evidence>
<evidence type="ECO:0008006" key="3">
    <source>
        <dbReference type="Google" id="ProtNLM"/>
    </source>
</evidence>
<reference evidence="1 2" key="1">
    <citation type="submission" date="2024-08" db="EMBL/GenBank/DDBJ databases">
        <title>Insights into the chromosomal genome structure of Flemingia macrophylla.</title>
        <authorList>
            <person name="Ding Y."/>
            <person name="Zhao Y."/>
            <person name="Bi W."/>
            <person name="Wu M."/>
            <person name="Zhao G."/>
            <person name="Gong Y."/>
            <person name="Li W."/>
            <person name="Zhang P."/>
        </authorList>
    </citation>
    <scope>NUCLEOTIDE SEQUENCE [LARGE SCALE GENOMIC DNA]</scope>
    <source>
        <strain evidence="1">DYQJB</strain>
        <tissue evidence="1">Leaf</tissue>
    </source>
</reference>
<keyword evidence="2" id="KW-1185">Reference proteome</keyword>
<name>A0ABD1NGV0_9FABA</name>
<dbReference type="Proteomes" id="UP001603857">
    <property type="component" value="Unassembled WGS sequence"/>
</dbReference>
<protein>
    <recommendedName>
        <fullName evidence="3">Gigantea</fullName>
    </recommendedName>
</protein>
<sequence>MEPPYLEFNSAESLELWKMRENKTMSVAHDGLIVALVVQLWVFHFAHLRQLPVLIPYMPTENPRLRDTAYEIALVALATNSSFHKDLSSAVKSWPPVCYSALPVISANEPQLILRP</sequence>
<accession>A0ABD1NGV0</accession>
<dbReference type="AlphaFoldDB" id="A0ABD1NGV0"/>